<organism evidence="1 2">
    <name type="scientific">Pedobacter jeongneungensis</name>
    <dbReference type="NCBI Taxonomy" id="947309"/>
    <lineage>
        <taxon>Bacteria</taxon>
        <taxon>Pseudomonadati</taxon>
        <taxon>Bacteroidota</taxon>
        <taxon>Sphingobacteriia</taxon>
        <taxon>Sphingobacteriales</taxon>
        <taxon>Sphingobacteriaceae</taxon>
        <taxon>Pedobacter</taxon>
    </lineage>
</organism>
<evidence type="ECO:0000313" key="2">
    <source>
        <dbReference type="Proteomes" id="UP001501772"/>
    </source>
</evidence>
<dbReference type="Proteomes" id="UP001501772">
    <property type="component" value="Unassembled WGS sequence"/>
</dbReference>
<proteinExistence type="predicted"/>
<name>A0ABP8BQF3_9SPHI</name>
<dbReference type="RefSeq" id="WP_344853670.1">
    <property type="nucleotide sequence ID" value="NZ_BAABBY010000015.1"/>
</dbReference>
<evidence type="ECO:0000313" key="1">
    <source>
        <dbReference type="EMBL" id="GAA4213166.1"/>
    </source>
</evidence>
<reference evidence="2" key="1">
    <citation type="journal article" date="2019" name="Int. J. Syst. Evol. Microbiol.">
        <title>The Global Catalogue of Microorganisms (GCM) 10K type strain sequencing project: providing services to taxonomists for standard genome sequencing and annotation.</title>
        <authorList>
            <consortium name="The Broad Institute Genomics Platform"/>
            <consortium name="The Broad Institute Genome Sequencing Center for Infectious Disease"/>
            <person name="Wu L."/>
            <person name="Ma J."/>
        </authorList>
    </citation>
    <scope>NUCLEOTIDE SEQUENCE [LARGE SCALE GENOMIC DNA]</scope>
    <source>
        <strain evidence="2">JCM 17626</strain>
    </source>
</reference>
<sequence>MTPSRFNEFYQDYVCSAAIRLASEVFALLPIQCVYVNAIADLLDSATGRIKPMPVLSVKFIKDNLGRLDFERIDCSDAMRNFVFRMGFSAVEVLEG</sequence>
<protein>
    <submittedName>
        <fullName evidence="1">Uncharacterized protein</fullName>
    </submittedName>
</protein>
<comment type="caution">
    <text evidence="1">The sequence shown here is derived from an EMBL/GenBank/DDBJ whole genome shotgun (WGS) entry which is preliminary data.</text>
</comment>
<dbReference type="EMBL" id="BAABBY010000015">
    <property type="protein sequence ID" value="GAA4213166.1"/>
    <property type="molecule type" value="Genomic_DNA"/>
</dbReference>
<keyword evidence="2" id="KW-1185">Reference proteome</keyword>
<accession>A0ABP8BQF3</accession>
<gene>
    <name evidence="1" type="ORF">GCM10022289_44920</name>
</gene>